<protein>
    <submittedName>
        <fullName evidence="2">GIP protein</fullName>
    </submittedName>
</protein>
<keyword evidence="3" id="KW-1185">Reference proteome</keyword>
<dbReference type="InterPro" id="IPR001584">
    <property type="entry name" value="Integrase_cat-core"/>
</dbReference>
<feature type="non-terminal residue" evidence="2">
    <location>
        <position position="1"/>
    </location>
</feature>
<sequence>TVWLDSSTQADLYTNIPGAAAFLTNGPHDHHDNKDSSKEPPDPLLDAIMNYVVAKEPLRFGIFETYATYRTPVTELTSWNEMAEMLNRSFGTSSSRPFYVDPGSEVGQKIADLFRLRLERIQCVQTPTQRRMPSDIPFTARAAFLVYSDGARAVEEEPEKQPDHSPDIPIAGLPTDVTFPGAGGRSVIVLGIVDAATRLHQAAILPNRDPETAYEALERVWLRPFGMMTQLAVDPDGTFQGAFEERLRSHGVLVNHCAADAHWQIGQVERQNAFLRTVIEKLVDTFAATDVNEMQLLLAPALHAVNSMVLSRGRSAYQAVFGRVPRLPGGLFTDSHALATTPTTDAAATAEIVRAEAVKAISDLNVKQSL</sequence>
<evidence type="ECO:0000259" key="1">
    <source>
        <dbReference type="PROSITE" id="PS50994"/>
    </source>
</evidence>
<dbReference type="Gene3D" id="3.30.420.10">
    <property type="entry name" value="Ribonuclease H-like superfamily/Ribonuclease H"/>
    <property type="match status" value="1"/>
</dbReference>
<comment type="caution">
    <text evidence="2">The sequence shown here is derived from an EMBL/GenBank/DDBJ whole genome shotgun (WGS) entry which is preliminary data.</text>
</comment>
<dbReference type="EMBL" id="CAJNJA010079840">
    <property type="protein sequence ID" value="CAE7926069.1"/>
    <property type="molecule type" value="Genomic_DNA"/>
</dbReference>
<dbReference type="SUPFAM" id="SSF53098">
    <property type="entry name" value="Ribonuclease H-like"/>
    <property type="match status" value="1"/>
</dbReference>
<dbReference type="PROSITE" id="PS50994">
    <property type="entry name" value="INTEGRASE"/>
    <property type="match status" value="1"/>
</dbReference>
<name>A0A813BT25_9DINO</name>
<dbReference type="InterPro" id="IPR036397">
    <property type="entry name" value="RNaseH_sf"/>
</dbReference>
<dbReference type="GO" id="GO:0003676">
    <property type="term" value="F:nucleic acid binding"/>
    <property type="evidence" value="ECO:0007669"/>
    <property type="project" value="InterPro"/>
</dbReference>
<evidence type="ECO:0000313" key="2">
    <source>
        <dbReference type="EMBL" id="CAE7926069.1"/>
    </source>
</evidence>
<feature type="non-terminal residue" evidence="2">
    <location>
        <position position="370"/>
    </location>
</feature>
<dbReference type="GO" id="GO:0015074">
    <property type="term" value="P:DNA integration"/>
    <property type="evidence" value="ECO:0007669"/>
    <property type="project" value="InterPro"/>
</dbReference>
<dbReference type="OrthoDB" id="10058978at2759"/>
<gene>
    <name evidence="2" type="primary">GIP</name>
    <name evidence="2" type="ORF">SNEC2469_LOCUS32078</name>
</gene>
<feature type="domain" description="Integrase catalytic" evidence="1">
    <location>
        <begin position="165"/>
        <end position="333"/>
    </location>
</feature>
<dbReference type="InterPro" id="IPR012337">
    <property type="entry name" value="RNaseH-like_sf"/>
</dbReference>
<dbReference type="AlphaFoldDB" id="A0A813BT25"/>
<organism evidence="2 3">
    <name type="scientific">Symbiodinium necroappetens</name>
    <dbReference type="NCBI Taxonomy" id="1628268"/>
    <lineage>
        <taxon>Eukaryota</taxon>
        <taxon>Sar</taxon>
        <taxon>Alveolata</taxon>
        <taxon>Dinophyceae</taxon>
        <taxon>Suessiales</taxon>
        <taxon>Symbiodiniaceae</taxon>
        <taxon>Symbiodinium</taxon>
    </lineage>
</organism>
<accession>A0A813BT25</accession>
<proteinExistence type="predicted"/>
<reference evidence="2" key="1">
    <citation type="submission" date="2021-02" db="EMBL/GenBank/DDBJ databases">
        <authorList>
            <person name="Dougan E. K."/>
            <person name="Rhodes N."/>
            <person name="Thang M."/>
            <person name="Chan C."/>
        </authorList>
    </citation>
    <scope>NUCLEOTIDE SEQUENCE</scope>
</reference>
<dbReference type="Proteomes" id="UP000601435">
    <property type="component" value="Unassembled WGS sequence"/>
</dbReference>
<evidence type="ECO:0000313" key="3">
    <source>
        <dbReference type="Proteomes" id="UP000601435"/>
    </source>
</evidence>